<evidence type="ECO:0000313" key="1">
    <source>
        <dbReference type="EMBL" id="CAF4900786.1"/>
    </source>
</evidence>
<dbReference type="EMBL" id="CAJOBJ010176101">
    <property type="protein sequence ID" value="CAF4900786.1"/>
    <property type="molecule type" value="Genomic_DNA"/>
</dbReference>
<accession>A0A8S3CJY1</accession>
<organism evidence="1 2">
    <name type="scientific">Rotaria magnacalcarata</name>
    <dbReference type="NCBI Taxonomy" id="392030"/>
    <lineage>
        <taxon>Eukaryota</taxon>
        <taxon>Metazoa</taxon>
        <taxon>Spiralia</taxon>
        <taxon>Gnathifera</taxon>
        <taxon>Rotifera</taxon>
        <taxon>Eurotatoria</taxon>
        <taxon>Bdelloidea</taxon>
        <taxon>Philodinida</taxon>
        <taxon>Philodinidae</taxon>
        <taxon>Rotaria</taxon>
    </lineage>
</organism>
<sequence length="31" mass="3399">MKSIYSLNSAPFLIGVDTESYFMLGSKVNVS</sequence>
<proteinExistence type="predicted"/>
<feature type="non-terminal residue" evidence="1">
    <location>
        <position position="31"/>
    </location>
</feature>
<dbReference type="Proteomes" id="UP000681720">
    <property type="component" value="Unassembled WGS sequence"/>
</dbReference>
<gene>
    <name evidence="1" type="ORF">GIL414_LOCUS51829</name>
</gene>
<protein>
    <submittedName>
        <fullName evidence="1">Uncharacterized protein</fullName>
    </submittedName>
</protein>
<name>A0A8S3CJY1_9BILA</name>
<reference evidence="1" key="1">
    <citation type="submission" date="2021-02" db="EMBL/GenBank/DDBJ databases">
        <authorList>
            <person name="Nowell W R."/>
        </authorList>
    </citation>
    <scope>NUCLEOTIDE SEQUENCE</scope>
</reference>
<dbReference type="AlphaFoldDB" id="A0A8S3CJY1"/>
<comment type="caution">
    <text evidence="1">The sequence shown here is derived from an EMBL/GenBank/DDBJ whole genome shotgun (WGS) entry which is preliminary data.</text>
</comment>
<evidence type="ECO:0000313" key="2">
    <source>
        <dbReference type="Proteomes" id="UP000681720"/>
    </source>
</evidence>